<feature type="compositionally biased region" description="Polar residues" evidence="2">
    <location>
        <begin position="689"/>
        <end position="700"/>
    </location>
</feature>
<dbReference type="Pfam" id="PF25450">
    <property type="entry name" value="Rab11-FIP3"/>
    <property type="match status" value="1"/>
</dbReference>
<feature type="compositionally biased region" description="Low complexity" evidence="2">
    <location>
        <begin position="820"/>
        <end position="841"/>
    </location>
</feature>
<feature type="region of interest" description="Disordered" evidence="2">
    <location>
        <begin position="1"/>
        <end position="63"/>
    </location>
</feature>
<dbReference type="Pfam" id="PF00078">
    <property type="entry name" value="RVT_1"/>
    <property type="match status" value="1"/>
</dbReference>
<feature type="coiled-coil region" evidence="1">
    <location>
        <begin position="118"/>
        <end position="293"/>
    </location>
</feature>
<feature type="domain" description="Reverse transcriptase" evidence="3">
    <location>
        <begin position="1172"/>
        <end position="1434"/>
    </location>
</feature>
<organism evidence="4 5">
    <name type="scientific">Trichogramma brassicae</name>
    <dbReference type="NCBI Taxonomy" id="86971"/>
    <lineage>
        <taxon>Eukaryota</taxon>
        <taxon>Metazoa</taxon>
        <taxon>Ecdysozoa</taxon>
        <taxon>Arthropoda</taxon>
        <taxon>Hexapoda</taxon>
        <taxon>Insecta</taxon>
        <taxon>Pterygota</taxon>
        <taxon>Neoptera</taxon>
        <taxon>Endopterygota</taxon>
        <taxon>Hymenoptera</taxon>
        <taxon>Apocrita</taxon>
        <taxon>Proctotrupomorpha</taxon>
        <taxon>Chalcidoidea</taxon>
        <taxon>Trichogrammatidae</taxon>
        <taxon>Trichogramma</taxon>
    </lineage>
</organism>
<keyword evidence="1" id="KW-0175">Coiled coil</keyword>
<evidence type="ECO:0000256" key="1">
    <source>
        <dbReference type="SAM" id="Coils"/>
    </source>
</evidence>
<evidence type="ECO:0000256" key="2">
    <source>
        <dbReference type="SAM" id="MobiDB-lite"/>
    </source>
</evidence>
<dbReference type="SUPFAM" id="SSF56672">
    <property type="entry name" value="DNA/RNA polymerases"/>
    <property type="match status" value="1"/>
</dbReference>
<accession>A0A6H5IV45</accession>
<feature type="compositionally biased region" description="Basic and acidic residues" evidence="2">
    <location>
        <begin position="1024"/>
        <end position="1036"/>
    </location>
</feature>
<dbReference type="PANTHER" id="PTHR19446">
    <property type="entry name" value="REVERSE TRANSCRIPTASES"/>
    <property type="match status" value="1"/>
</dbReference>
<feature type="compositionally biased region" description="Low complexity" evidence="2">
    <location>
        <begin position="643"/>
        <end position="660"/>
    </location>
</feature>
<feature type="region of interest" description="Disordered" evidence="2">
    <location>
        <begin position="462"/>
        <end position="764"/>
    </location>
</feature>
<dbReference type="InterPro" id="IPR043502">
    <property type="entry name" value="DNA/RNA_pol_sf"/>
</dbReference>
<dbReference type="CDD" id="cd01650">
    <property type="entry name" value="RT_nLTR_like"/>
    <property type="match status" value="1"/>
</dbReference>
<evidence type="ECO:0000313" key="4">
    <source>
        <dbReference type="EMBL" id="CAB0042239.1"/>
    </source>
</evidence>
<reference evidence="4 5" key="1">
    <citation type="submission" date="2020-02" db="EMBL/GenBank/DDBJ databases">
        <authorList>
            <person name="Ferguson B K."/>
        </authorList>
    </citation>
    <scope>NUCLEOTIDE SEQUENCE [LARGE SCALE GENOMIC DNA]</scope>
</reference>
<feature type="compositionally biased region" description="Polar residues" evidence="2">
    <location>
        <begin position="738"/>
        <end position="764"/>
    </location>
</feature>
<evidence type="ECO:0000313" key="5">
    <source>
        <dbReference type="Proteomes" id="UP000479190"/>
    </source>
</evidence>
<feature type="compositionally biased region" description="Polar residues" evidence="2">
    <location>
        <begin position="667"/>
        <end position="681"/>
    </location>
</feature>
<protein>
    <recommendedName>
        <fullName evidence="3">Reverse transcriptase domain-containing protein</fullName>
    </recommendedName>
</protein>
<dbReference type="GO" id="GO:0071897">
    <property type="term" value="P:DNA biosynthetic process"/>
    <property type="evidence" value="ECO:0007669"/>
    <property type="project" value="UniProtKB-ARBA"/>
</dbReference>
<dbReference type="InterPro" id="IPR000477">
    <property type="entry name" value="RT_dom"/>
</dbReference>
<feature type="compositionally biased region" description="Gly residues" evidence="2">
    <location>
        <begin position="36"/>
        <end position="52"/>
    </location>
</feature>
<feature type="region of interest" description="Disordered" evidence="2">
    <location>
        <begin position="946"/>
        <end position="971"/>
    </location>
</feature>
<feature type="compositionally biased region" description="Polar residues" evidence="2">
    <location>
        <begin position="476"/>
        <end position="496"/>
    </location>
</feature>
<feature type="compositionally biased region" description="Low complexity" evidence="2">
    <location>
        <begin position="519"/>
        <end position="532"/>
    </location>
</feature>
<sequence length="1981" mass="218303">MMETGNEPARSAADSVNEAAAAAGPRLERWSIGGETSSGGSGNGGGNGGPGSSGPASLGCLTNASDGSPGLEYDLWEGQFEFVGPEHRLIRPMHQQVQMIQEQMSVLVDTQSAGEERYARVKQENATLQARILMLEEANREVETRAEERLETEQRRHREWASRMERERELQLENAAIKLQSVELEATRARDETLRLREQLDKARAEKSRLETSLEEAKLDADRAKEAERRAVLGLAEANRALKHAEEELALRVEHERRIEDMTNELANLRIRNKNLEESRDELQAAAAALQAGRELLLPGAQDPNDNMINRKKSPSLAAELLLTGSAHDQVRFCLIDNNRNTCTAYMLNVFFSSCRPMVQIPAKLEVPIFAIISPRWLNSHSRFSEKVFILDDVPTHTPRSRSDCGGPGSSRRVYASPADLYERTYKAHYLLERYTCGHQHQRPRAAATPPASVQQYIRVARRATSSARHDEDATSRCNNTRQRLRNAATNNTAEQSSDECQRKSLAPESPRRRRLRPRAAATQQLQLQTTSRARHATSVPAESQGSQRQQLLPKRTLRSTQESAAEGRKSTTSTATQRAAPSTSRQQRSTSPTALARRSGSTRSNVNSSASASTSRKSGSSPPAVRTTRAERLRLEKRARETTTTTRATPPPSRSSTSGTKRRTQDNAPQRRSSSQQHQAGPSRIRSPATTYEATTTSLGVRGGHRHLQSLPHSNRHGGQTSPRASVSGEDIDISRASPTGNSDRINGINSRHTHNNNGGKAETTVSVCSGSIASAVSRPINSMDCQRPEEVQVQLLSQTPALSAVERTPSISGDSLTPAVAEAATTSASPSPATPSAEATAEEDWRVVGRSRRRSSAPTPPVAEQERRTAAASETSSSPVRTYNLFEQLNDAIELVFRDTPRRNVDVPRATIVPGSRQSVEETGLGDRHRPDRALDVSEVRVVRREQEPPRGNGARGNGRRGGRAVAGRGPTAEQTALIDLACLAVGAQQLEHTATLAAEYLSRFTERRARGPAGGGRRNRRANDARGRQRNGDDPAAGAGDGAGPVTREGWVAAATRIQRLYRKNRRRAVQEVVNGAPQHCEISVAEVQRHFEDVHSVREPGGALPPLFNAEPPTAASNAALVRPFERAEVSLKLKGMNNSSPGPDGVTYWDLKRADPGCHVLAALFNACLRTGLVPQCWKSSSTILLHKKGDRADIGNWRPIAMGDTTAKLFASLVADRLTTWAVVNQRISPSQKGFLPYEGCLEHNFVLGEILRDAKTRRKEVVVAWLDLSNAFGSVPHASIHEALDRHSVPLPIRNLVRSSYEEVSTSVKTAGAITDPVRILSGVRQGCPLSPIVFNLALEPVVRAVQATGRGYALSGQTYNNLFYADDGALVSDSPDGMRLLLRSAEDAAAAVGLRFNPSKSATLHLKGAARARVQDTRFSIQGSEMRSMREGEAYEHLGVPTGFQVRQTPDSSIDGLVGDLRKLDQSLLAPWQRLEVAAAFILPRLDFCLQGSHVEKGPLSEADKVVKKLAKGWMHLPQRASAEGRLSAAQHGRRRRWRLRPSAGAASLWSRARNAARRASAALGLRWVWCAERRELGVECRGPSGNTITVTPQARSQVVRRLRSALVAHYRDRLLAKKDQGKVYEVTSRSRVGNHFLRNGSFTRFAEWRFIHRARLDVLPLNATKRWQTGGDKRCRKCGAHLETLPHVIQHCRSNYVAITKRHDGVLDRLVKALKIPGTVSVNRTVDGVDLEWAQLRPDLVVRDEVRKKIVIVDVAVPFENRGVALEEVRSEKLAKYRGLAACLERQGYDVKLMPFLVGALGGWDAGNERVIRLLGINPRYAVMMRRLMISDTIRWSRNVYVEHVSGARQSRSDCGGPGSSRRVYASPADLYERTYKAHYLLERYTCGVSPFIFTSTSSSKSRTKVDVHRLLSRRLRLAYPSPCYNTAERDHCVRIPTPTLSRRRLARRTASAIKRSVASGRHALLLPDLPE</sequence>
<feature type="compositionally biased region" description="Basic and acidic residues" evidence="2">
    <location>
        <begin position="629"/>
        <end position="642"/>
    </location>
</feature>
<feature type="compositionally biased region" description="Low complexity" evidence="2">
    <location>
        <begin position="9"/>
        <end position="23"/>
    </location>
</feature>
<dbReference type="Proteomes" id="UP000479190">
    <property type="component" value="Unassembled WGS sequence"/>
</dbReference>
<proteinExistence type="predicted"/>
<feature type="compositionally biased region" description="Polar residues" evidence="2">
    <location>
        <begin position="712"/>
        <end position="726"/>
    </location>
</feature>
<name>A0A6H5IV45_9HYME</name>
<feature type="region of interest" description="Disordered" evidence="2">
    <location>
        <begin position="807"/>
        <end position="880"/>
    </location>
</feature>
<dbReference type="OrthoDB" id="418358at2759"/>
<feature type="compositionally biased region" description="Polar residues" evidence="2">
    <location>
        <begin position="571"/>
        <end position="580"/>
    </location>
</feature>
<dbReference type="InterPro" id="IPR057316">
    <property type="entry name" value="Rab11-FIP3/4_dom"/>
</dbReference>
<feature type="region of interest" description="Disordered" evidence="2">
    <location>
        <begin position="1011"/>
        <end position="1051"/>
    </location>
</feature>
<dbReference type="PROSITE" id="PS50878">
    <property type="entry name" value="RT_POL"/>
    <property type="match status" value="1"/>
</dbReference>
<dbReference type="EMBL" id="CADCXV010001172">
    <property type="protein sequence ID" value="CAB0042239.1"/>
    <property type="molecule type" value="Genomic_DNA"/>
</dbReference>
<keyword evidence="5" id="KW-1185">Reference proteome</keyword>
<feature type="compositionally biased region" description="Polar residues" evidence="2">
    <location>
        <begin position="541"/>
        <end position="551"/>
    </location>
</feature>
<gene>
    <name evidence="4" type="ORF">TBRA_LOCUS13871</name>
</gene>
<evidence type="ECO:0000259" key="3">
    <source>
        <dbReference type="PROSITE" id="PS50878"/>
    </source>
</evidence>
<feature type="compositionally biased region" description="Low complexity" evidence="2">
    <location>
        <begin position="581"/>
        <end position="622"/>
    </location>
</feature>